<dbReference type="HOGENOM" id="CLU_2708570_0_0_1"/>
<dbReference type="AlphaFoldDB" id="A0A072UGA4"/>
<dbReference type="EnsemblPlants" id="KEH28441">
    <property type="protein sequence ID" value="KEH28441"/>
    <property type="gene ID" value="MTR_5g094005"/>
</dbReference>
<reference evidence="2" key="3">
    <citation type="submission" date="2015-04" db="UniProtKB">
        <authorList>
            <consortium name="EnsemblPlants"/>
        </authorList>
    </citation>
    <scope>IDENTIFICATION</scope>
    <source>
        <strain evidence="2">cv. Jemalong A17</strain>
    </source>
</reference>
<reference evidence="1 3" key="1">
    <citation type="journal article" date="2011" name="Nature">
        <title>The Medicago genome provides insight into the evolution of rhizobial symbioses.</title>
        <authorList>
            <person name="Young N.D."/>
            <person name="Debelle F."/>
            <person name="Oldroyd G.E."/>
            <person name="Geurts R."/>
            <person name="Cannon S.B."/>
            <person name="Udvardi M.K."/>
            <person name="Benedito V.A."/>
            <person name="Mayer K.F."/>
            <person name="Gouzy J."/>
            <person name="Schoof H."/>
            <person name="Van de Peer Y."/>
            <person name="Proost S."/>
            <person name="Cook D.R."/>
            <person name="Meyers B.C."/>
            <person name="Spannagl M."/>
            <person name="Cheung F."/>
            <person name="De Mita S."/>
            <person name="Krishnakumar V."/>
            <person name="Gundlach H."/>
            <person name="Zhou S."/>
            <person name="Mudge J."/>
            <person name="Bharti A.K."/>
            <person name="Murray J.D."/>
            <person name="Naoumkina M.A."/>
            <person name="Rosen B."/>
            <person name="Silverstein K.A."/>
            <person name="Tang H."/>
            <person name="Rombauts S."/>
            <person name="Zhao P.X."/>
            <person name="Zhou P."/>
            <person name="Barbe V."/>
            <person name="Bardou P."/>
            <person name="Bechner M."/>
            <person name="Bellec A."/>
            <person name="Berger A."/>
            <person name="Berges H."/>
            <person name="Bidwell S."/>
            <person name="Bisseling T."/>
            <person name="Choisne N."/>
            <person name="Couloux A."/>
            <person name="Denny R."/>
            <person name="Deshpande S."/>
            <person name="Dai X."/>
            <person name="Doyle J.J."/>
            <person name="Dudez A.M."/>
            <person name="Farmer A.D."/>
            <person name="Fouteau S."/>
            <person name="Franken C."/>
            <person name="Gibelin C."/>
            <person name="Gish J."/>
            <person name="Goldstein S."/>
            <person name="Gonzalez A.J."/>
            <person name="Green P.J."/>
            <person name="Hallab A."/>
            <person name="Hartog M."/>
            <person name="Hua A."/>
            <person name="Humphray S.J."/>
            <person name="Jeong D.H."/>
            <person name="Jing Y."/>
            <person name="Jocker A."/>
            <person name="Kenton S.M."/>
            <person name="Kim D.J."/>
            <person name="Klee K."/>
            <person name="Lai H."/>
            <person name="Lang C."/>
            <person name="Lin S."/>
            <person name="Macmil S.L."/>
            <person name="Magdelenat G."/>
            <person name="Matthews L."/>
            <person name="McCorrison J."/>
            <person name="Monaghan E.L."/>
            <person name="Mun J.H."/>
            <person name="Najar F.Z."/>
            <person name="Nicholson C."/>
            <person name="Noirot C."/>
            <person name="O'Bleness M."/>
            <person name="Paule C.R."/>
            <person name="Poulain J."/>
            <person name="Prion F."/>
            <person name="Qin B."/>
            <person name="Qu C."/>
            <person name="Retzel E.F."/>
            <person name="Riddle C."/>
            <person name="Sallet E."/>
            <person name="Samain S."/>
            <person name="Samson N."/>
            <person name="Sanders I."/>
            <person name="Saurat O."/>
            <person name="Scarpelli C."/>
            <person name="Schiex T."/>
            <person name="Segurens B."/>
            <person name="Severin A.J."/>
            <person name="Sherrier D.J."/>
            <person name="Shi R."/>
            <person name="Sims S."/>
            <person name="Singer S.R."/>
            <person name="Sinharoy S."/>
            <person name="Sterck L."/>
            <person name="Viollet A."/>
            <person name="Wang B.B."/>
            <person name="Wang K."/>
            <person name="Wang M."/>
            <person name="Wang X."/>
            <person name="Warfsmann J."/>
            <person name="Weissenbach J."/>
            <person name="White D.D."/>
            <person name="White J.D."/>
            <person name="Wiley G.B."/>
            <person name="Wincker P."/>
            <person name="Xing Y."/>
            <person name="Yang L."/>
            <person name="Yao Z."/>
            <person name="Ying F."/>
            <person name="Zhai J."/>
            <person name="Zhou L."/>
            <person name="Zuber A."/>
            <person name="Denarie J."/>
            <person name="Dixon R.A."/>
            <person name="May G.D."/>
            <person name="Schwartz D.C."/>
            <person name="Rogers J."/>
            <person name="Quetier F."/>
            <person name="Town C.D."/>
            <person name="Roe B.A."/>
        </authorList>
    </citation>
    <scope>NUCLEOTIDE SEQUENCE [LARGE SCALE GENOMIC DNA]</scope>
    <source>
        <strain evidence="1">A17</strain>
        <strain evidence="2 3">cv. Jemalong A17</strain>
    </source>
</reference>
<protein>
    <submittedName>
        <fullName evidence="1 2">Uncharacterized protein</fullName>
    </submittedName>
</protein>
<dbReference type="EMBL" id="CM001221">
    <property type="protein sequence ID" value="KEH28441.1"/>
    <property type="molecule type" value="Genomic_DNA"/>
</dbReference>
<organism evidence="1 3">
    <name type="scientific">Medicago truncatula</name>
    <name type="common">Barrel medic</name>
    <name type="synonym">Medicago tribuloides</name>
    <dbReference type="NCBI Taxonomy" id="3880"/>
    <lineage>
        <taxon>Eukaryota</taxon>
        <taxon>Viridiplantae</taxon>
        <taxon>Streptophyta</taxon>
        <taxon>Embryophyta</taxon>
        <taxon>Tracheophyta</taxon>
        <taxon>Spermatophyta</taxon>
        <taxon>Magnoliopsida</taxon>
        <taxon>eudicotyledons</taxon>
        <taxon>Gunneridae</taxon>
        <taxon>Pentapetalae</taxon>
        <taxon>rosids</taxon>
        <taxon>fabids</taxon>
        <taxon>Fabales</taxon>
        <taxon>Fabaceae</taxon>
        <taxon>Papilionoideae</taxon>
        <taxon>50 kb inversion clade</taxon>
        <taxon>NPAAA clade</taxon>
        <taxon>Hologalegina</taxon>
        <taxon>IRL clade</taxon>
        <taxon>Trifolieae</taxon>
        <taxon>Medicago</taxon>
    </lineage>
</organism>
<reference evidence="1 3" key="2">
    <citation type="journal article" date="2014" name="BMC Genomics">
        <title>An improved genome release (version Mt4.0) for the model legume Medicago truncatula.</title>
        <authorList>
            <person name="Tang H."/>
            <person name="Krishnakumar V."/>
            <person name="Bidwell S."/>
            <person name="Rosen B."/>
            <person name="Chan A."/>
            <person name="Zhou S."/>
            <person name="Gentzbittel L."/>
            <person name="Childs K.L."/>
            <person name="Yandell M."/>
            <person name="Gundlach H."/>
            <person name="Mayer K.F."/>
            <person name="Schwartz D.C."/>
            <person name="Town C.D."/>
        </authorList>
    </citation>
    <scope>GENOME REANNOTATION</scope>
    <source>
        <strain evidence="1">A17</strain>
        <strain evidence="2 3">cv. Jemalong A17</strain>
    </source>
</reference>
<accession>A0A072UGA4</accession>
<proteinExistence type="predicted"/>
<name>A0A072UGA4_MEDTR</name>
<keyword evidence="3" id="KW-1185">Reference proteome</keyword>
<dbReference type="Proteomes" id="UP000002051">
    <property type="component" value="Chromosome 5"/>
</dbReference>
<evidence type="ECO:0000313" key="2">
    <source>
        <dbReference type="EnsemblPlants" id="KEH28441"/>
    </source>
</evidence>
<evidence type="ECO:0000313" key="3">
    <source>
        <dbReference type="Proteomes" id="UP000002051"/>
    </source>
</evidence>
<gene>
    <name evidence="1" type="ordered locus">MTR_5g094005</name>
</gene>
<evidence type="ECO:0000313" key="1">
    <source>
        <dbReference type="EMBL" id="KEH28441.1"/>
    </source>
</evidence>
<sequence>MNNQRRNLKFLIYENDEFLNQTKKRNLNLNNDDKRRKRIHHRSEWELCSIVSKRMRKMKEVKDTMSFWEDGGR</sequence>